<keyword evidence="4" id="KW-1185">Reference proteome</keyword>
<protein>
    <submittedName>
        <fullName evidence="3">Uncharacterized protein</fullName>
    </submittedName>
</protein>
<name>A0A9W7GGL3_9STRA</name>
<evidence type="ECO:0000313" key="3">
    <source>
        <dbReference type="EMBL" id="GMI44660.1"/>
    </source>
</evidence>
<comment type="caution">
    <text evidence="3">The sequence shown here is derived from an EMBL/GenBank/DDBJ whole genome shotgun (WGS) entry which is preliminary data.</text>
</comment>
<feature type="compositionally biased region" description="Basic and acidic residues" evidence="1">
    <location>
        <begin position="506"/>
        <end position="523"/>
    </location>
</feature>
<evidence type="ECO:0000313" key="4">
    <source>
        <dbReference type="Proteomes" id="UP001165065"/>
    </source>
</evidence>
<dbReference type="EMBL" id="BRYA01001489">
    <property type="protein sequence ID" value="GMI44660.1"/>
    <property type="molecule type" value="Genomic_DNA"/>
</dbReference>
<proteinExistence type="predicted"/>
<sequence>MKLLSFIFTAAACDVVSAGNCVRLGGSDLNCQWQISSALTSFVNSQEDAPEQVNGRLAALPTSLSEEDKAGIMQSLLDSDDFENMEIADEDEPLPSFTTPSVFASASSSSITVVSSPSDALETIGVANVSPHDLVYVVDLTGAAPSHPDSSVTIAALENLAKSSSPTTLTIVTIGSNSADDTNLNTQDKILYHIESLLSSSTTLSDRLSDIFSSTTFTSSTSTLSTPPSTTSLSSYMSSLKQSSSSSYKYLRSITESVKITSKPDPEEEDEDFDATAINISMEASSKLQATASTIAQTMNSKLTALADSAGDSAIRTFGADSTSLYRELIETFEVAAETAKANNLPHGDIARVRRATVAELKRIVSYFYVSQVSTLADEEFALFKQSLSSLKINSQLEANLGEAVKAAQKSFSTALVLMNPTTSAICPDSHHSSGAYRTFKASLKDYTEGRLLAARASGSYTPVPRKPVSFGLHWLLPKPFGDSAGDFRQAEKQDPNNIIYTPKTKRSEVSKNDVAQGRDWRSKVSSPSVDNGIVFTP</sequence>
<dbReference type="AlphaFoldDB" id="A0A9W7GGL3"/>
<dbReference type="OrthoDB" id="195668at2759"/>
<evidence type="ECO:0000256" key="1">
    <source>
        <dbReference type="SAM" id="MobiDB-lite"/>
    </source>
</evidence>
<feature type="signal peptide" evidence="2">
    <location>
        <begin position="1"/>
        <end position="18"/>
    </location>
</feature>
<evidence type="ECO:0000256" key="2">
    <source>
        <dbReference type="SAM" id="SignalP"/>
    </source>
</evidence>
<accession>A0A9W7GGL3</accession>
<dbReference type="Proteomes" id="UP001165065">
    <property type="component" value="Unassembled WGS sequence"/>
</dbReference>
<organism evidence="3 4">
    <name type="scientific">Triparma columacea</name>
    <dbReference type="NCBI Taxonomy" id="722753"/>
    <lineage>
        <taxon>Eukaryota</taxon>
        <taxon>Sar</taxon>
        <taxon>Stramenopiles</taxon>
        <taxon>Ochrophyta</taxon>
        <taxon>Bolidophyceae</taxon>
        <taxon>Parmales</taxon>
        <taxon>Triparmaceae</taxon>
        <taxon>Triparma</taxon>
    </lineage>
</organism>
<reference evidence="4" key="1">
    <citation type="journal article" date="2023" name="Commun. Biol.">
        <title>Genome analysis of Parmales, the sister group of diatoms, reveals the evolutionary specialization of diatoms from phago-mixotrophs to photoautotrophs.</title>
        <authorList>
            <person name="Ban H."/>
            <person name="Sato S."/>
            <person name="Yoshikawa S."/>
            <person name="Yamada K."/>
            <person name="Nakamura Y."/>
            <person name="Ichinomiya M."/>
            <person name="Sato N."/>
            <person name="Blanc-Mathieu R."/>
            <person name="Endo H."/>
            <person name="Kuwata A."/>
            <person name="Ogata H."/>
        </authorList>
    </citation>
    <scope>NUCLEOTIDE SEQUENCE [LARGE SCALE GENOMIC DNA]</scope>
</reference>
<feature type="region of interest" description="Disordered" evidence="1">
    <location>
        <begin position="504"/>
        <end position="538"/>
    </location>
</feature>
<gene>
    <name evidence="3" type="ORF">TrCOL_g8686</name>
</gene>
<feature type="chain" id="PRO_5040991790" evidence="2">
    <location>
        <begin position="19"/>
        <end position="538"/>
    </location>
</feature>
<keyword evidence="2" id="KW-0732">Signal</keyword>